<evidence type="ECO:0000313" key="3">
    <source>
        <dbReference type="EMBL" id="GAH90347.1"/>
    </source>
</evidence>
<accession>X1J8Q5</accession>
<reference evidence="3" key="1">
    <citation type="journal article" date="2014" name="Front. Microbiol.">
        <title>High frequency of phylogenetically diverse reductive dehalogenase-homologous genes in deep subseafloor sedimentary metagenomes.</title>
        <authorList>
            <person name="Kawai M."/>
            <person name="Futagami T."/>
            <person name="Toyoda A."/>
            <person name="Takaki Y."/>
            <person name="Nishi S."/>
            <person name="Hori S."/>
            <person name="Arai W."/>
            <person name="Tsubouchi T."/>
            <person name="Morono Y."/>
            <person name="Uchiyama I."/>
            <person name="Ito T."/>
            <person name="Fujiyama A."/>
            <person name="Inagaki F."/>
            <person name="Takami H."/>
        </authorList>
    </citation>
    <scope>NUCLEOTIDE SEQUENCE</scope>
    <source>
        <strain evidence="3">Expedition CK06-06</strain>
    </source>
</reference>
<protein>
    <recommendedName>
        <fullName evidence="2">Pyruvate flavodoxin/ferredoxin oxidoreductase pyrimidine binding domain-containing protein</fullName>
    </recommendedName>
</protein>
<evidence type="ECO:0000256" key="1">
    <source>
        <dbReference type="ARBA" id="ARBA00023002"/>
    </source>
</evidence>
<dbReference type="InterPro" id="IPR029061">
    <property type="entry name" value="THDP-binding"/>
</dbReference>
<dbReference type="Gene3D" id="3.40.50.970">
    <property type="match status" value="1"/>
</dbReference>
<dbReference type="GO" id="GO:0016491">
    <property type="term" value="F:oxidoreductase activity"/>
    <property type="evidence" value="ECO:0007669"/>
    <property type="project" value="UniProtKB-KW"/>
</dbReference>
<dbReference type="InterPro" id="IPR002880">
    <property type="entry name" value="Pyrv_Fd/Flavodoxin_OxRdtase_N"/>
</dbReference>
<evidence type="ECO:0000259" key="2">
    <source>
        <dbReference type="Pfam" id="PF01855"/>
    </source>
</evidence>
<keyword evidence="1" id="KW-0560">Oxidoreductase</keyword>
<name>X1J8Q5_9ZZZZ</name>
<dbReference type="AlphaFoldDB" id="X1J8Q5"/>
<dbReference type="CDD" id="cd07034">
    <property type="entry name" value="TPP_PYR_PFOR_IOR-alpha_like"/>
    <property type="match status" value="1"/>
</dbReference>
<organism evidence="3">
    <name type="scientific">marine sediment metagenome</name>
    <dbReference type="NCBI Taxonomy" id="412755"/>
    <lineage>
        <taxon>unclassified sequences</taxon>
        <taxon>metagenomes</taxon>
        <taxon>ecological metagenomes</taxon>
    </lineage>
</organism>
<dbReference type="PANTHER" id="PTHR32154:SF0">
    <property type="entry name" value="PYRUVATE-FLAVODOXIN OXIDOREDUCTASE-RELATED"/>
    <property type="match status" value="1"/>
</dbReference>
<dbReference type="EMBL" id="BARV01002203">
    <property type="protein sequence ID" value="GAH90347.1"/>
    <property type="molecule type" value="Genomic_DNA"/>
</dbReference>
<sequence>MKRVGIEVSFAAAEAVRLADVDVIAAYPITPQTHIVERLSKMVANGELDAEYICVESEHSALSACLGASASGARAYTATAAHG</sequence>
<gene>
    <name evidence="3" type="ORF">S06H3_05833</name>
</gene>
<proteinExistence type="predicted"/>
<comment type="caution">
    <text evidence="3">The sequence shown here is derived from an EMBL/GenBank/DDBJ whole genome shotgun (WGS) entry which is preliminary data.</text>
</comment>
<dbReference type="SUPFAM" id="SSF52518">
    <property type="entry name" value="Thiamin diphosphate-binding fold (THDP-binding)"/>
    <property type="match status" value="1"/>
</dbReference>
<dbReference type="Pfam" id="PF01855">
    <property type="entry name" value="POR_N"/>
    <property type="match status" value="1"/>
</dbReference>
<dbReference type="PANTHER" id="PTHR32154">
    <property type="entry name" value="PYRUVATE-FLAVODOXIN OXIDOREDUCTASE-RELATED"/>
    <property type="match status" value="1"/>
</dbReference>
<dbReference type="InterPro" id="IPR050722">
    <property type="entry name" value="Pyruvate:ferred/Flavod_OxRd"/>
</dbReference>
<feature type="domain" description="Pyruvate flavodoxin/ferredoxin oxidoreductase pyrimidine binding" evidence="2">
    <location>
        <begin position="15"/>
        <end position="83"/>
    </location>
</feature>
<feature type="non-terminal residue" evidence="3">
    <location>
        <position position="83"/>
    </location>
</feature>
<dbReference type="GO" id="GO:0006979">
    <property type="term" value="P:response to oxidative stress"/>
    <property type="evidence" value="ECO:0007669"/>
    <property type="project" value="TreeGrafter"/>
</dbReference>